<dbReference type="Pfam" id="PF00496">
    <property type="entry name" value="SBP_bac_5"/>
    <property type="match status" value="1"/>
</dbReference>
<evidence type="ECO:0000256" key="4">
    <source>
        <dbReference type="ARBA" id="ARBA00022729"/>
    </source>
</evidence>
<dbReference type="Gene3D" id="3.10.105.10">
    <property type="entry name" value="Dipeptide-binding Protein, Domain 3"/>
    <property type="match status" value="1"/>
</dbReference>
<dbReference type="STRING" id="1470563.SAMN05444000_12742"/>
<dbReference type="GO" id="GO:1904680">
    <property type="term" value="F:peptide transmembrane transporter activity"/>
    <property type="evidence" value="ECO:0007669"/>
    <property type="project" value="TreeGrafter"/>
</dbReference>
<dbReference type="InterPro" id="IPR006311">
    <property type="entry name" value="TAT_signal"/>
</dbReference>
<evidence type="ECO:0000256" key="3">
    <source>
        <dbReference type="ARBA" id="ARBA00022448"/>
    </source>
</evidence>
<dbReference type="GO" id="GO:0015833">
    <property type="term" value="P:peptide transport"/>
    <property type="evidence" value="ECO:0007669"/>
    <property type="project" value="TreeGrafter"/>
</dbReference>
<dbReference type="AlphaFoldDB" id="A0A1M6S441"/>
<reference evidence="7" key="1">
    <citation type="submission" date="2016-11" db="EMBL/GenBank/DDBJ databases">
        <authorList>
            <person name="Varghese N."/>
            <person name="Submissions S."/>
        </authorList>
    </citation>
    <scope>NUCLEOTIDE SEQUENCE [LARGE SCALE GENOMIC DNA]</scope>
    <source>
        <strain evidence="7">DSM 100564</strain>
    </source>
</reference>
<evidence type="ECO:0000256" key="2">
    <source>
        <dbReference type="ARBA" id="ARBA00005695"/>
    </source>
</evidence>
<name>A0A1M6S441_9RHOB</name>
<dbReference type="PROSITE" id="PS51318">
    <property type="entry name" value="TAT"/>
    <property type="match status" value="1"/>
</dbReference>
<comment type="similarity">
    <text evidence="2">Belongs to the bacterial solute-binding protein 5 family.</text>
</comment>
<comment type="subcellular location">
    <subcellularLocation>
        <location evidence="1">Periplasm</location>
    </subcellularLocation>
</comment>
<evidence type="ECO:0000259" key="5">
    <source>
        <dbReference type="Pfam" id="PF00496"/>
    </source>
</evidence>
<dbReference type="SUPFAM" id="SSF53850">
    <property type="entry name" value="Periplasmic binding protein-like II"/>
    <property type="match status" value="1"/>
</dbReference>
<dbReference type="InterPro" id="IPR030678">
    <property type="entry name" value="Peptide/Ni-bd"/>
</dbReference>
<dbReference type="GO" id="GO:0030288">
    <property type="term" value="C:outer membrane-bounded periplasmic space"/>
    <property type="evidence" value="ECO:0007669"/>
    <property type="project" value="UniProtKB-ARBA"/>
</dbReference>
<keyword evidence="4" id="KW-0732">Signal</keyword>
<keyword evidence="7" id="KW-1185">Reference proteome</keyword>
<dbReference type="RefSeq" id="WP_073256202.1">
    <property type="nucleotide sequence ID" value="NZ_FQZQ01000027.1"/>
</dbReference>
<dbReference type="CDD" id="cd08503">
    <property type="entry name" value="PBP2_NikA_DppA_OppA_like_17"/>
    <property type="match status" value="1"/>
</dbReference>
<dbReference type="EMBL" id="FQZQ01000027">
    <property type="protein sequence ID" value="SHK39288.1"/>
    <property type="molecule type" value="Genomic_DNA"/>
</dbReference>
<dbReference type="PIRSF" id="PIRSF002741">
    <property type="entry name" value="MppA"/>
    <property type="match status" value="1"/>
</dbReference>
<accession>A0A1M6S441</accession>
<protein>
    <submittedName>
        <fullName evidence="6">Peptide/nickel transport system substrate-binding protein</fullName>
    </submittedName>
</protein>
<keyword evidence="3" id="KW-0813">Transport</keyword>
<sequence length="548" mass="60409">MKLANWKTPKKGVLNKLAKRVSAGNYDRREFLALASAFGVGTAAAYGMIGAARPAQASIEGAKKGGTLKVSMTVMDLRDPRTFDGSEQGNAARLILDNLVRYTRDFTFEGRLLESWTVNDDASVYTLHLRKGVYWSNGDEFNADDVVFNLTQWCDSEVPGNSMASRMSSLVDAETGKARAGAIEKLDDYTVRLNLPSSDITIIPGMSDYPALIVHRDFKPEGGLANGAVGVGAFELESYVVGESARFVRRSGSSWWGGEALLDAVEFLDFGTDPTAEVAAFEAEEIHMNYNTVASHAVILDALGLTKSEATTAATVVVRMHADAEPFGDVRVRRAIQMAVDNNVVLELGYDGAGTVAENHHVCPIHPEYAELPKQERNVEGAHALLAEAGVSDYEFELTSLEDGYRRTTGDAVAGQLRDAGINIKRKVVPGSTFWNDWKKYAFSVTNWNHRPLGVQVLALAYLSDAAWNETGFRSAEFDAKLKQAMATPDAEKRREIMFDVQSILRDSGHLIQPYWRSLYMHHRPEVMNVGMHQSFEMHLEDAWLNQA</sequence>
<evidence type="ECO:0000313" key="6">
    <source>
        <dbReference type="EMBL" id="SHK39288.1"/>
    </source>
</evidence>
<dbReference type="Proteomes" id="UP000183982">
    <property type="component" value="Unassembled WGS sequence"/>
</dbReference>
<feature type="domain" description="Solute-binding protein family 5" evidence="5">
    <location>
        <begin position="108"/>
        <end position="453"/>
    </location>
</feature>
<evidence type="ECO:0000313" key="7">
    <source>
        <dbReference type="Proteomes" id="UP000183982"/>
    </source>
</evidence>
<dbReference type="Gene3D" id="3.40.190.10">
    <property type="entry name" value="Periplasmic binding protein-like II"/>
    <property type="match status" value="1"/>
</dbReference>
<gene>
    <name evidence="6" type="ORF">SAMN05444000_12742</name>
</gene>
<dbReference type="OrthoDB" id="9803988at2"/>
<dbReference type="PANTHER" id="PTHR30290">
    <property type="entry name" value="PERIPLASMIC BINDING COMPONENT OF ABC TRANSPORTER"/>
    <property type="match status" value="1"/>
</dbReference>
<organism evidence="6 7">
    <name type="scientific">Shimia gijangensis</name>
    <dbReference type="NCBI Taxonomy" id="1470563"/>
    <lineage>
        <taxon>Bacteria</taxon>
        <taxon>Pseudomonadati</taxon>
        <taxon>Pseudomonadota</taxon>
        <taxon>Alphaproteobacteria</taxon>
        <taxon>Rhodobacterales</taxon>
        <taxon>Roseobacteraceae</taxon>
    </lineage>
</organism>
<dbReference type="PANTHER" id="PTHR30290:SF9">
    <property type="entry name" value="OLIGOPEPTIDE-BINDING PROTEIN APPA"/>
    <property type="match status" value="1"/>
</dbReference>
<evidence type="ECO:0000256" key="1">
    <source>
        <dbReference type="ARBA" id="ARBA00004418"/>
    </source>
</evidence>
<dbReference type="InterPro" id="IPR000914">
    <property type="entry name" value="SBP_5_dom"/>
</dbReference>
<dbReference type="InterPro" id="IPR039424">
    <property type="entry name" value="SBP_5"/>
</dbReference>
<proteinExistence type="inferred from homology"/>
<dbReference type="GO" id="GO:0043190">
    <property type="term" value="C:ATP-binding cassette (ABC) transporter complex"/>
    <property type="evidence" value="ECO:0007669"/>
    <property type="project" value="InterPro"/>
</dbReference>